<proteinExistence type="inferred from homology"/>
<dbReference type="Gene3D" id="1.20.1050.10">
    <property type="match status" value="1"/>
</dbReference>
<evidence type="ECO:0000256" key="3">
    <source>
        <dbReference type="RuleBase" id="RU369102"/>
    </source>
</evidence>
<dbReference type="GO" id="GO:0005737">
    <property type="term" value="C:cytoplasm"/>
    <property type="evidence" value="ECO:0000318"/>
    <property type="project" value="GO_Central"/>
</dbReference>
<comment type="subcellular location">
    <subcellularLocation>
        <location evidence="3">Cytoplasm</location>
        <location evidence="3">Cytosol</location>
    </subcellularLocation>
</comment>
<dbReference type="Gramene" id="KCW59830">
    <property type="protein sequence ID" value="KCW59830"/>
    <property type="gene ID" value="EUGRSUZ_H02575"/>
</dbReference>
<evidence type="ECO:0000256" key="1">
    <source>
        <dbReference type="ARBA" id="ARBA00022575"/>
    </source>
</evidence>
<evidence type="ECO:0000313" key="5">
    <source>
        <dbReference type="EMBL" id="KCW59830.1"/>
    </source>
</evidence>
<dbReference type="GO" id="GO:0005829">
    <property type="term" value="C:cytosol"/>
    <property type="evidence" value="ECO:0007669"/>
    <property type="project" value="UniProtKB-SubCell"/>
</dbReference>
<feature type="domain" description="GST N-terminal" evidence="4">
    <location>
        <begin position="2"/>
        <end position="81"/>
    </location>
</feature>
<dbReference type="GO" id="GO:0006749">
    <property type="term" value="P:glutathione metabolic process"/>
    <property type="evidence" value="ECO:0000318"/>
    <property type="project" value="GO_Central"/>
</dbReference>
<evidence type="ECO:0000259" key="4">
    <source>
        <dbReference type="PROSITE" id="PS50404"/>
    </source>
</evidence>
<dbReference type="InterPro" id="IPR045073">
    <property type="entry name" value="Omega/Tau-like"/>
</dbReference>
<evidence type="ECO:0000256" key="2">
    <source>
        <dbReference type="ARBA" id="ARBA00025743"/>
    </source>
</evidence>
<keyword evidence="3" id="KW-0963">Cytoplasm</keyword>
<keyword evidence="1" id="KW-0216">Detoxification</keyword>
<dbReference type="CDD" id="cd03058">
    <property type="entry name" value="GST_N_Tau"/>
    <property type="match status" value="1"/>
</dbReference>
<dbReference type="EC" id="2.5.1.18" evidence="3"/>
<dbReference type="GO" id="GO:0009407">
    <property type="term" value="P:toxin catabolic process"/>
    <property type="evidence" value="ECO:0007669"/>
    <property type="project" value="UniProtKB-ARBA"/>
</dbReference>
<comment type="function">
    <text evidence="3">Is involved in the conjugation of reduced glutathione to a wide number of exogenous and endogenous hydrophobic electrophiles.</text>
</comment>
<dbReference type="Gene3D" id="3.40.30.10">
    <property type="entry name" value="Glutaredoxin"/>
    <property type="match status" value="1"/>
</dbReference>
<dbReference type="PANTHER" id="PTHR11260:SF679">
    <property type="entry name" value="GLUTATHIONE TRANSFERASE"/>
    <property type="match status" value="1"/>
</dbReference>
<dbReference type="AlphaFoldDB" id="A0A059B2E5"/>
<reference evidence="5" key="1">
    <citation type="submission" date="2013-07" db="EMBL/GenBank/DDBJ databases">
        <title>The genome of Eucalyptus grandis.</title>
        <authorList>
            <person name="Schmutz J."/>
            <person name="Hayes R."/>
            <person name="Myburg A."/>
            <person name="Tuskan G."/>
            <person name="Grattapaglia D."/>
            <person name="Rokhsar D.S."/>
        </authorList>
    </citation>
    <scope>NUCLEOTIDE SEQUENCE</scope>
    <source>
        <tissue evidence="5">Leaf extractions</tissue>
    </source>
</reference>
<dbReference type="InParanoid" id="A0A059B2E5"/>
<organism evidence="5">
    <name type="scientific">Eucalyptus grandis</name>
    <name type="common">Flooded gum</name>
    <dbReference type="NCBI Taxonomy" id="71139"/>
    <lineage>
        <taxon>Eukaryota</taxon>
        <taxon>Viridiplantae</taxon>
        <taxon>Streptophyta</taxon>
        <taxon>Embryophyta</taxon>
        <taxon>Tracheophyta</taxon>
        <taxon>Spermatophyta</taxon>
        <taxon>Magnoliopsida</taxon>
        <taxon>eudicotyledons</taxon>
        <taxon>Gunneridae</taxon>
        <taxon>Pentapetalae</taxon>
        <taxon>rosids</taxon>
        <taxon>malvids</taxon>
        <taxon>Myrtales</taxon>
        <taxon>Myrtaceae</taxon>
        <taxon>Myrtoideae</taxon>
        <taxon>Eucalypteae</taxon>
        <taxon>Eucalyptus</taxon>
    </lineage>
</organism>
<dbReference type="PROSITE" id="PS50404">
    <property type="entry name" value="GST_NTER"/>
    <property type="match status" value="1"/>
</dbReference>
<dbReference type="InterPro" id="IPR036249">
    <property type="entry name" value="Thioredoxin-like_sf"/>
</dbReference>
<dbReference type="EMBL" id="KK198760">
    <property type="protein sequence ID" value="KCW59830.1"/>
    <property type="molecule type" value="Genomic_DNA"/>
</dbReference>
<gene>
    <name evidence="5" type="ORF">EUGRSUZ_H02575</name>
</gene>
<dbReference type="SUPFAM" id="SSF52833">
    <property type="entry name" value="Thioredoxin-like"/>
    <property type="match status" value="1"/>
</dbReference>
<dbReference type="GO" id="GO:0004364">
    <property type="term" value="F:glutathione transferase activity"/>
    <property type="evidence" value="ECO:0000318"/>
    <property type="project" value="GO_Central"/>
</dbReference>
<dbReference type="SUPFAM" id="SSF47616">
    <property type="entry name" value="GST C-terminal domain-like"/>
    <property type="match status" value="1"/>
</dbReference>
<comment type="similarity">
    <text evidence="2">Belongs to the GST superfamily. Tau family.</text>
</comment>
<dbReference type="InterPro" id="IPR036282">
    <property type="entry name" value="Glutathione-S-Trfase_C_sf"/>
</dbReference>
<comment type="catalytic activity">
    <reaction evidence="3">
        <text>RX + glutathione = an S-substituted glutathione + a halide anion + H(+)</text>
        <dbReference type="Rhea" id="RHEA:16437"/>
        <dbReference type="ChEBI" id="CHEBI:15378"/>
        <dbReference type="ChEBI" id="CHEBI:16042"/>
        <dbReference type="ChEBI" id="CHEBI:17792"/>
        <dbReference type="ChEBI" id="CHEBI:57925"/>
        <dbReference type="ChEBI" id="CHEBI:90779"/>
        <dbReference type="EC" id="2.5.1.18"/>
    </reaction>
</comment>
<accession>A0A059B2E5</accession>
<keyword evidence="3" id="KW-0808">Transferase</keyword>
<protein>
    <recommendedName>
        <fullName evidence="3">Glutathione S-transferase</fullName>
        <ecNumber evidence="3">2.5.1.18</ecNumber>
    </recommendedName>
</protein>
<sequence>MEDLKLHGAWTSPYGQYVLWALKLEGIPFEYIEEHLSNKSDLLLQYNPVHNKIPVLVNGGRPICESTVIIEFLEEKWPQHPPMPSHTQGRAMAWFCAKLAQEKIIADIASGSVAHWMSFIEEVLKLKLFNAEKFRRLQCWMENFKKVPMIRENLPDHE</sequence>
<dbReference type="Pfam" id="PF13417">
    <property type="entry name" value="GST_N_3"/>
    <property type="match status" value="1"/>
</dbReference>
<dbReference type="InterPro" id="IPR004045">
    <property type="entry name" value="Glutathione_S-Trfase_N"/>
</dbReference>
<name>A0A059B2E5_EUCGR</name>
<dbReference type="PANTHER" id="PTHR11260">
    <property type="entry name" value="GLUTATHIONE S-TRANSFERASE, GST, SUPERFAMILY, GST DOMAIN CONTAINING"/>
    <property type="match status" value="1"/>
</dbReference>